<evidence type="ECO:0000256" key="11">
    <source>
        <dbReference type="RuleBase" id="RU364134"/>
    </source>
</evidence>
<feature type="compositionally biased region" description="Basic residues" evidence="12">
    <location>
        <begin position="612"/>
        <end position="621"/>
    </location>
</feature>
<feature type="region of interest" description="Disordered" evidence="12">
    <location>
        <begin position="1228"/>
        <end position="1283"/>
    </location>
</feature>
<dbReference type="InterPro" id="IPR021643">
    <property type="entry name" value="Mediator_Med13_N"/>
</dbReference>
<evidence type="ECO:0000256" key="3">
    <source>
        <dbReference type="ARBA" id="ARBA00019618"/>
    </source>
</evidence>
<evidence type="ECO:0000256" key="6">
    <source>
        <dbReference type="ARBA" id="ARBA00023159"/>
    </source>
</evidence>
<dbReference type="InterPro" id="IPR051139">
    <property type="entry name" value="Mediator_complx_sub13"/>
</dbReference>
<evidence type="ECO:0000256" key="1">
    <source>
        <dbReference type="ARBA" id="ARBA00004123"/>
    </source>
</evidence>
<evidence type="ECO:0000259" key="14">
    <source>
        <dbReference type="Pfam" id="PF11597"/>
    </source>
</evidence>
<dbReference type="PANTHER" id="PTHR48249">
    <property type="entry name" value="MEDIATOR OF RNA POLYMERASE II TRANSCRIPTION SUBUNIT 13"/>
    <property type="match status" value="1"/>
</dbReference>
<comment type="caution">
    <text evidence="16">The sequence shown here is derived from an EMBL/GenBank/DDBJ whole genome shotgun (WGS) entry which is preliminary data.</text>
</comment>
<dbReference type="Proteomes" id="UP001320420">
    <property type="component" value="Unassembled WGS sequence"/>
</dbReference>
<evidence type="ECO:0000256" key="8">
    <source>
        <dbReference type="ARBA" id="ARBA00023242"/>
    </source>
</evidence>
<dbReference type="GO" id="GO:0045944">
    <property type="term" value="P:positive regulation of transcription by RNA polymerase II"/>
    <property type="evidence" value="ECO:0007669"/>
    <property type="project" value="TreeGrafter"/>
</dbReference>
<feature type="compositionally biased region" description="Acidic residues" evidence="12">
    <location>
        <begin position="652"/>
        <end position="678"/>
    </location>
</feature>
<feature type="region of interest" description="Disordered" evidence="12">
    <location>
        <begin position="505"/>
        <end position="535"/>
    </location>
</feature>
<dbReference type="PANTHER" id="PTHR48249:SF3">
    <property type="entry name" value="MEDIATOR OF RNA POLYMERASE II TRANSCRIPTION SUBUNIT 13"/>
    <property type="match status" value="1"/>
</dbReference>
<dbReference type="Pfam" id="PF11597">
    <property type="entry name" value="Med13_N"/>
    <property type="match status" value="1"/>
</dbReference>
<comment type="similarity">
    <text evidence="2 11">Belongs to the Mediator complex subunit 13 family.</text>
</comment>
<reference evidence="16 17" key="1">
    <citation type="submission" date="2024-02" db="EMBL/GenBank/DDBJ databases">
        <title>De novo assembly and annotation of 12 fungi associated with fruit tree decline syndrome in Ontario, Canada.</title>
        <authorList>
            <person name="Sulman M."/>
            <person name="Ellouze W."/>
            <person name="Ilyukhin E."/>
        </authorList>
    </citation>
    <scope>NUCLEOTIDE SEQUENCE [LARGE SCALE GENOMIC DNA]</scope>
    <source>
        <strain evidence="16 17">M11/M66-122</strain>
    </source>
</reference>
<evidence type="ECO:0000259" key="15">
    <source>
        <dbReference type="Pfam" id="PF18296"/>
    </source>
</evidence>
<feature type="domain" description="Mediator complex subunit Med13 N-terminal" evidence="14">
    <location>
        <begin position="44"/>
        <end position="258"/>
    </location>
</feature>
<evidence type="ECO:0000256" key="12">
    <source>
        <dbReference type="SAM" id="MobiDB-lite"/>
    </source>
</evidence>
<keyword evidence="6 11" id="KW-0010">Activator</keyword>
<keyword evidence="5 11" id="KW-0805">Transcription regulation</keyword>
<feature type="compositionally biased region" description="Polar residues" evidence="12">
    <location>
        <begin position="1345"/>
        <end position="1367"/>
    </location>
</feature>
<feature type="compositionally biased region" description="Polar residues" evidence="12">
    <location>
        <begin position="1259"/>
        <end position="1270"/>
    </location>
</feature>
<name>A0AAN9V304_9PEZI</name>
<gene>
    <name evidence="16" type="ORF">SLS62_004412</name>
</gene>
<evidence type="ECO:0000313" key="17">
    <source>
        <dbReference type="Proteomes" id="UP001320420"/>
    </source>
</evidence>
<evidence type="ECO:0000256" key="4">
    <source>
        <dbReference type="ARBA" id="ARBA00022491"/>
    </source>
</evidence>
<proteinExistence type="inferred from homology"/>
<keyword evidence="17" id="KW-1185">Reference proteome</keyword>
<organism evidence="16 17">
    <name type="scientific">Diatrype stigma</name>
    <dbReference type="NCBI Taxonomy" id="117547"/>
    <lineage>
        <taxon>Eukaryota</taxon>
        <taxon>Fungi</taxon>
        <taxon>Dikarya</taxon>
        <taxon>Ascomycota</taxon>
        <taxon>Pezizomycotina</taxon>
        <taxon>Sordariomycetes</taxon>
        <taxon>Xylariomycetidae</taxon>
        <taxon>Xylariales</taxon>
        <taxon>Diatrypaceae</taxon>
        <taxon>Diatrype</taxon>
    </lineage>
</organism>
<sequence length="1445" mass="156083">MRSNSSSASATVDGNFKGMQAATMPFSQGLSLQGPEQDPKVAASGDARSMPSSILIKDAYEALVSAIASAISCNFCAKTGAIPLNARTFLLSNVGHLGACGSSAILGTLRVYLTTTGTLLVAMSLSRVNGIVAFSEYNDKPLPPLNLTILAAPLGIFATYQTISTASGDPTTPGSFGHSPADTQVSCLRPEKVDWSWRSMCAKLLHARNAPSSTITSQNWLSLQRVRRKPSELKVDGRRTPNMGHAPCLSWPSSLCFCKTLSKLAISTQAENKSSSHLDKSYDPLSFAKEWFLDAGDRDEKLASKKKERERNAIAATHESMEALSQSANALSPLALRQTAAPPGPVYLTPPDNVQNPMVGVTPSIDGALSSPGNTLPTTVMVDVDAGQHVPPEHDGGNWEATELKRERNGGSFDTENLFGELGPDMFGDADITEADFNFFDEQPGGMDLGSLDLPDMSNSDPTSDLTAGLGVIDGPHVKAEVDHLPVPEGVRSPIFTKPELKHARSSLMDARQTESDRTRPQHTGVKRPPSPFTPDTVYKRVRASLDNQKAVQRNSLIYGPQHGSIFEKVDFGPSLSAVNSKYEGNGRFGYPADRPKGSDISDLNTTPTTHYMKRHGKGRKVLKEPPGCIGQSFARGSNAQDLASSRPSPPEMDDNLSDADELSMVSDQDDSSYESDEPPSPVKSLSTRRRRIDDDGESLTNSFKELECVDNPSPNIPLDSSWTLKCEVDLPLSRYFADPEPLDIPFSISDEAFVLAAQLVMDQAATTTLSILADSPILVQSNVDHRRELLNATRRSVQELQAVLPTCIGSAVDCQFRPFIEVQDVPFLSPPTRMQPRPPGVDQIRPSNLWQIPSPHFALRRYESKLSVLPSAVTFWESLGLGPSQGNKDINAICIFPNFLGMADSMLVFMDRMRSVYESFKLGSFNRLPTSNDITDGLVPFDVEKTTEAFRESSSISSPSLLGGLAKLYKTLSSMTVQEKNFVVFFVFSPEISGSIVESCVAFHQLFEGYKKVLASKRLPVANELVLQLVPIDFVSSSTSLANPSPTDFAKLALEMYDRCALFGGPMPSPAIVLEQSPPRHIDFKLTSNPSASLLHENSCLHVAYAQSIDERWVAAAWTDNRGIQQLTTSYCLGRKGKPITTPLIDVAHEIWETTRDLISTWKVHWRIIITKCGAMEQHEVDIWSSLAQAESKAAMSLTLLAVDTDPSLQLIPPAAKIPTSATSAFYTTPVSTPQPSTVSPEQSAQTPGSGSGGIENVNANTSTSNPSNIAPEPSDADSTLTDVTDHTWGAVLAHRLSINPQAPAADLGATALISGYLVKRGGARVDDPPALIEVNIVHVHQHGSNSSIAKDNAANPSGNPGSISSVHPPAHGQPSAQSPVAHAPPPHLQHPRAYEPLLREVLVQYRALGSLARARGVTDREIDARPWHIAAAEKGVRALYLLM</sequence>
<feature type="region of interest" description="Disordered" evidence="12">
    <location>
        <begin position="1345"/>
        <end position="1392"/>
    </location>
</feature>
<keyword evidence="7 11" id="KW-0804">Transcription</keyword>
<dbReference type="Pfam" id="PF06333">
    <property type="entry name" value="Med13_C"/>
    <property type="match status" value="1"/>
</dbReference>
<dbReference type="GO" id="GO:0016592">
    <property type="term" value="C:mediator complex"/>
    <property type="evidence" value="ECO:0007669"/>
    <property type="project" value="InterPro"/>
</dbReference>
<comment type="subunit">
    <text evidence="11">Component of the SRB8-11 complex, which itself associates with the Mediator complex.</text>
</comment>
<protein>
    <recommendedName>
        <fullName evidence="3 11">Mediator of RNA polymerase II transcription subunit 13</fullName>
    </recommendedName>
    <alternativeName>
        <fullName evidence="10 11">Mediator complex subunit 13</fullName>
    </alternativeName>
</protein>
<comment type="subcellular location">
    <subcellularLocation>
        <location evidence="1 11">Nucleus</location>
    </subcellularLocation>
</comment>
<comment type="function">
    <text evidence="9 11">Component of the SRB8-11 complex. The SRB8-11 complex is a regulatory module of the Mediator complex which is itself involved in regulation of basal and activated RNA polymerase II-dependent transcription. The SRB8-11 complex may be involved in the transcriptional repression of a subset of genes regulated by Mediator. It may inhibit the association of the Mediator complex with RNA polymerase II to form the holoenzyme complex.</text>
</comment>
<feature type="domain" description="Mediator complex subunit Med13 C-terminal" evidence="13">
    <location>
        <begin position="1070"/>
        <end position="1434"/>
    </location>
</feature>
<dbReference type="GO" id="GO:0003713">
    <property type="term" value="F:transcription coactivator activity"/>
    <property type="evidence" value="ECO:0007669"/>
    <property type="project" value="TreeGrafter"/>
</dbReference>
<evidence type="ECO:0000256" key="7">
    <source>
        <dbReference type="ARBA" id="ARBA00023163"/>
    </source>
</evidence>
<dbReference type="Pfam" id="PF18296">
    <property type="entry name" value="MID_MedPIWI"/>
    <property type="match status" value="1"/>
</dbReference>
<dbReference type="InterPro" id="IPR009401">
    <property type="entry name" value="Med13_C"/>
</dbReference>
<evidence type="ECO:0000313" key="16">
    <source>
        <dbReference type="EMBL" id="KAK7753554.1"/>
    </source>
</evidence>
<evidence type="ECO:0000256" key="5">
    <source>
        <dbReference type="ARBA" id="ARBA00023015"/>
    </source>
</evidence>
<keyword evidence="8 11" id="KW-0539">Nucleus</keyword>
<dbReference type="InterPro" id="IPR041285">
    <property type="entry name" value="MID_MedPIWI"/>
</dbReference>
<feature type="compositionally biased region" description="Low complexity" evidence="12">
    <location>
        <begin position="1229"/>
        <end position="1245"/>
    </location>
</feature>
<feature type="compositionally biased region" description="Polar residues" evidence="12">
    <location>
        <begin position="635"/>
        <end position="647"/>
    </location>
</feature>
<accession>A0AAN9V304</accession>
<dbReference type="EMBL" id="JAKJXP020000027">
    <property type="protein sequence ID" value="KAK7753554.1"/>
    <property type="molecule type" value="Genomic_DNA"/>
</dbReference>
<evidence type="ECO:0000259" key="13">
    <source>
        <dbReference type="Pfam" id="PF06333"/>
    </source>
</evidence>
<feature type="region of interest" description="Disordered" evidence="12">
    <location>
        <begin position="589"/>
        <end position="698"/>
    </location>
</feature>
<keyword evidence="4 11" id="KW-0678">Repressor</keyword>
<evidence type="ECO:0000256" key="10">
    <source>
        <dbReference type="ARBA" id="ARBA00032008"/>
    </source>
</evidence>
<feature type="domain" description="MID" evidence="15">
    <location>
        <begin position="889"/>
        <end position="1061"/>
    </location>
</feature>
<evidence type="ECO:0000256" key="9">
    <source>
        <dbReference type="ARBA" id="ARBA00025661"/>
    </source>
</evidence>
<evidence type="ECO:0000256" key="2">
    <source>
        <dbReference type="ARBA" id="ARBA00009354"/>
    </source>
</evidence>